<dbReference type="InterPro" id="IPR016156">
    <property type="entry name" value="FAD/NAD-linked_Rdtase_dimer_sf"/>
</dbReference>
<dbReference type="InterPro" id="IPR050260">
    <property type="entry name" value="FAD-bd_OxRdtase"/>
</dbReference>
<protein>
    <submittedName>
        <fullName evidence="8">FAD-dependent oxidoreductase</fullName>
    </submittedName>
</protein>
<evidence type="ECO:0000256" key="6">
    <source>
        <dbReference type="ARBA" id="ARBA00023284"/>
    </source>
</evidence>
<dbReference type="SUPFAM" id="SSF52821">
    <property type="entry name" value="Rhodanese/Cell cycle control phosphatase"/>
    <property type="match status" value="1"/>
</dbReference>
<dbReference type="PRINTS" id="PR00411">
    <property type="entry name" value="PNDRDTASEI"/>
</dbReference>
<dbReference type="InterPro" id="IPR036873">
    <property type="entry name" value="Rhodanese-like_dom_sf"/>
</dbReference>
<evidence type="ECO:0000256" key="2">
    <source>
        <dbReference type="ARBA" id="ARBA00009130"/>
    </source>
</evidence>
<dbReference type="InterPro" id="IPR036188">
    <property type="entry name" value="FAD/NAD-bd_sf"/>
</dbReference>
<dbReference type="Pfam" id="PF00581">
    <property type="entry name" value="Rhodanese"/>
    <property type="match status" value="1"/>
</dbReference>
<keyword evidence="5" id="KW-0560">Oxidoreductase</keyword>
<dbReference type="PRINTS" id="PR00368">
    <property type="entry name" value="FADPNR"/>
</dbReference>
<dbReference type="PANTHER" id="PTHR43429:SF1">
    <property type="entry name" value="NAD(P)H SULFUR OXIDOREDUCTASE (COA-DEPENDENT)"/>
    <property type="match status" value="1"/>
</dbReference>
<name>A0ABV1DY25_9FIRM</name>
<feature type="domain" description="Rhodanese" evidence="7">
    <location>
        <begin position="464"/>
        <end position="544"/>
    </location>
</feature>
<dbReference type="InterPro" id="IPR001763">
    <property type="entry name" value="Rhodanese-like_dom"/>
</dbReference>
<dbReference type="Pfam" id="PF07992">
    <property type="entry name" value="Pyr_redox_2"/>
    <property type="match status" value="1"/>
</dbReference>
<evidence type="ECO:0000256" key="4">
    <source>
        <dbReference type="ARBA" id="ARBA00022827"/>
    </source>
</evidence>
<organism evidence="8 9">
    <name type="scientific">Solibaculum intestinale</name>
    <dbReference type="NCBI Taxonomy" id="3133165"/>
    <lineage>
        <taxon>Bacteria</taxon>
        <taxon>Bacillati</taxon>
        <taxon>Bacillota</taxon>
        <taxon>Clostridia</taxon>
        <taxon>Eubacteriales</taxon>
        <taxon>Oscillospiraceae</taxon>
        <taxon>Solibaculum</taxon>
    </lineage>
</organism>
<evidence type="ECO:0000256" key="5">
    <source>
        <dbReference type="ARBA" id="ARBA00023002"/>
    </source>
</evidence>
<dbReference type="InterPro" id="IPR004099">
    <property type="entry name" value="Pyr_nucl-diS_OxRdtase_dimer"/>
</dbReference>
<dbReference type="Pfam" id="PF02852">
    <property type="entry name" value="Pyr_redox_dim"/>
    <property type="match status" value="1"/>
</dbReference>
<sequence length="568" mass="62124">MKVVIIGGVAGGASAAARLRRLDEQAQIVLLERGEYISFANCGLPYYIGGEIRDPSALTLQTPESFHARFHIDVRVNSEAVAIDPAAKTVQVRNAATGETYQETYDKLILSPGARPVVPPIEGLPNGRIFTLRTIPDTLEIKAYIQKRRPKTAVVIGGGYIGVEMAENLTKEGVSVTIVERIDHLIGPLDYDMACDVHRYLREQGIRVLLKEELKAVRKEGETLILTLTGGEIEADMAILSVGVTPDTDLAKKAGIAVNQRGCIVVNEQMQTSFKDIYAVGDAVQITDFVTEKKGYVPLAGPANRQGRIAADHICNRESAYHGTQGSSILKVFDMTVACTGLNEHTARTLGIPYEKVFTYSPSHAGYYPGGKNMSIKTLYAPRTGRILGAQIVGFDGVDKRCDVLATAIRSKLTAFDLTELELCYAPPFSSAKDPVNMVGFVIENTLAGLVKNFHWHDVASLPRDGSVTLLDVRTQAERAKGHIEGFVHIPLDELRDRLSEVPAGKPVFVHCHSGLRSYLACRILSGNGYDCYNLSGGYRLYESVTKDRAVEDYPCYERPIQPLGTVR</sequence>
<dbReference type="Gene3D" id="3.50.50.60">
    <property type="entry name" value="FAD/NAD(P)-binding domain"/>
    <property type="match status" value="2"/>
</dbReference>
<evidence type="ECO:0000256" key="1">
    <source>
        <dbReference type="ARBA" id="ARBA00001974"/>
    </source>
</evidence>
<dbReference type="SUPFAM" id="SSF55424">
    <property type="entry name" value="FAD/NAD-linked reductases, dimerisation (C-terminal) domain"/>
    <property type="match status" value="1"/>
</dbReference>
<keyword evidence="6" id="KW-0676">Redox-active center</keyword>
<keyword evidence="9" id="KW-1185">Reference proteome</keyword>
<dbReference type="Gene3D" id="3.40.250.10">
    <property type="entry name" value="Rhodanese-like domain"/>
    <property type="match status" value="1"/>
</dbReference>
<dbReference type="InterPro" id="IPR023753">
    <property type="entry name" value="FAD/NAD-binding_dom"/>
</dbReference>
<evidence type="ECO:0000259" key="7">
    <source>
        <dbReference type="PROSITE" id="PS50206"/>
    </source>
</evidence>
<dbReference type="EMBL" id="JBBMFD010000001">
    <property type="protein sequence ID" value="MEQ2439544.1"/>
    <property type="molecule type" value="Genomic_DNA"/>
</dbReference>
<evidence type="ECO:0000256" key="3">
    <source>
        <dbReference type="ARBA" id="ARBA00022630"/>
    </source>
</evidence>
<accession>A0ABV1DY25</accession>
<dbReference type="SMART" id="SM00450">
    <property type="entry name" value="RHOD"/>
    <property type="match status" value="1"/>
</dbReference>
<comment type="similarity">
    <text evidence="2">Belongs to the class-III pyridine nucleotide-disulfide oxidoreductase family.</text>
</comment>
<reference evidence="8 9" key="1">
    <citation type="submission" date="2024-03" db="EMBL/GenBank/DDBJ databases">
        <title>Human intestinal bacterial collection.</title>
        <authorList>
            <person name="Pauvert C."/>
            <person name="Hitch T.C.A."/>
            <person name="Clavel T."/>
        </authorList>
    </citation>
    <scope>NUCLEOTIDE SEQUENCE [LARGE SCALE GENOMIC DNA]</scope>
    <source>
        <strain evidence="8 9">CLA-JM-H44</strain>
    </source>
</reference>
<keyword evidence="3" id="KW-0285">Flavoprotein</keyword>
<dbReference type="Proteomes" id="UP001489509">
    <property type="component" value="Unassembled WGS sequence"/>
</dbReference>
<proteinExistence type="inferred from homology"/>
<dbReference type="SUPFAM" id="SSF51905">
    <property type="entry name" value="FAD/NAD(P)-binding domain"/>
    <property type="match status" value="1"/>
</dbReference>
<dbReference type="PROSITE" id="PS50206">
    <property type="entry name" value="RHODANESE_3"/>
    <property type="match status" value="1"/>
</dbReference>
<keyword evidence="4" id="KW-0274">FAD</keyword>
<gene>
    <name evidence="8" type="ORF">WMO26_01735</name>
</gene>
<evidence type="ECO:0000313" key="9">
    <source>
        <dbReference type="Proteomes" id="UP001489509"/>
    </source>
</evidence>
<comment type="cofactor">
    <cofactor evidence="1">
        <name>FAD</name>
        <dbReference type="ChEBI" id="CHEBI:57692"/>
    </cofactor>
</comment>
<evidence type="ECO:0000313" key="8">
    <source>
        <dbReference type="EMBL" id="MEQ2439544.1"/>
    </source>
</evidence>
<comment type="caution">
    <text evidence="8">The sequence shown here is derived from an EMBL/GenBank/DDBJ whole genome shotgun (WGS) entry which is preliminary data.</text>
</comment>
<dbReference type="RefSeq" id="WP_349217802.1">
    <property type="nucleotide sequence ID" value="NZ_JBBMFD010000001.1"/>
</dbReference>
<dbReference type="PANTHER" id="PTHR43429">
    <property type="entry name" value="PYRIDINE NUCLEOTIDE-DISULFIDE OXIDOREDUCTASE DOMAIN-CONTAINING"/>
    <property type="match status" value="1"/>
</dbReference>